<evidence type="ECO:0000256" key="5">
    <source>
        <dbReference type="ARBA" id="ARBA00023295"/>
    </source>
</evidence>
<dbReference type="PANTHER" id="PTHR31451:SF59">
    <property type="entry name" value="MANNAN ENDO-1,4-BETA-MANNOSIDASE"/>
    <property type="match status" value="1"/>
</dbReference>
<dbReference type="InterPro" id="IPR001547">
    <property type="entry name" value="Glyco_hydro_5"/>
</dbReference>
<sequence>MAWELMNEPRCQADSSERMVNGWVQEMASFVKSMDKKHLLEIGMEGFYGDSMPEKKVNNPDYQVGTDCISNNLIKERFYHHTCIS</sequence>
<accession>A5C9G4</accession>
<dbReference type="SUPFAM" id="SSF51445">
    <property type="entry name" value="(Trans)glycosidases"/>
    <property type="match status" value="1"/>
</dbReference>
<feature type="domain" description="Glycoside hydrolase family 5" evidence="6">
    <location>
        <begin position="1"/>
        <end position="51"/>
    </location>
</feature>
<reference evidence="7" key="1">
    <citation type="journal article" date="2007" name="PLoS ONE">
        <title>The first genome sequence of an elite grapevine cultivar (Pinot noir Vitis vinifera L.): coping with a highly heterozygous genome.</title>
        <authorList>
            <person name="Velasco R."/>
            <person name="Zharkikh A."/>
            <person name="Troggio M."/>
            <person name="Cartwright D.A."/>
            <person name="Cestaro A."/>
            <person name="Pruss D."/>
            <person name="Pindo M."/>
            <person name="FitzGerald L.M."/>
            <person name="Vezzulli S."/>
            <person name="Reid J."/>
            <person name="Malacarne G."/>
            <person name="Iliev D."/>
            <person name="Coppola G."/>
            <person name="Wardell B."/>
            <person name="Micheletti D."/>
            <person name="Macalma T."/>
            <person name="Facci M."/>
            <person name="Mitchell J.T."/>
            <person name="Perazzolli M."/>
            <person name="Eldredge G."/>
            <person name="Gatto P."/>
            <person name="Oyzerski R."/>
            <person name="Moretto M."/>
            <person name="Gutin N."/>
            <person name="Stefanini M."/>
            <person name="Chen Y."/>
            <person name="Segala C."/>
            <person name="Davenport C."/>
            <person name="Dematte L."/>
            <person name="Mraz A."/>
            <person name="Battilana J."/>
            <person name="Stormo K."/>
            <person name="Costa F."/>
            <person name="Tao Q."/>
            <person name="Si-Ammour A."/>
            <person name="Harkins T."/>
            <person name="Lackey A."/>
            <person name="Perbost C."/>
            <person name="Taillon B."/>
            <person name="Stella A."/>
            <person name="Solovyev V."/>
            <person name="Fawcett J.A."/>
            <person name="Sterck L."/>
            <person name="Vandepoele K."/>
            <person name="Grando S.M."/>
            <person name="Toppo S."/>
            <person name="Moser C."/>
            <person name="Lanchbury J."/>
            <person name="Bogden R."/>
            <person name="Skolnick M."/>
            <person name="Sgaramella V."/>
            <person name="Bhatnagar S.K."/>
            <person name="Fontana P."/>
            <person name="Gutin A."/>
            <person name="Van de Peer Y."/>
            <person name="Salamini F."/>
            <person name="Viola R."/>
        </authorList>
    </citation>
    <scope>NUCLEOTIDE SEQUENCE</scope>
</reference>
<evidence type="ECO:0000256" key="2">
    <source>
        <dbReference type="ARBA" id="ARBA00005641"/>
    </source>
</evidence>
<dbReference type="InterPro" id="IPR017853">
    <property type="entry name" value="GH"/>
</dbReference>
<protein>
    <recommendedName>
        <fullName evidence="3">mannan endo-1,4-beta-mannosidase</fullName>
        <ecNumber evidence="3">3.2.1.78</ecNumber>
    </recommendedName>
</protein>
<evidence type="ECO:0000259" key="6">
    <source>
        <dbReference type="Pfam" id="PF26410"/>
    </source>
</evidence>
<organism evidence="7">
    <name type="scientific">Vitis vinifera</name>
    <name type="common">Grape</name>
    <dbReference type="NCBI Taxonomy" id="29760"/>
    <lineage>
        <taxon>Eukaryota</taxon>
        <taxon>Viridiplantae</taxon>
        <taxon>Streptophyta</taxon>
        <taxon>Embryophyta</taxon>
        <taxon>Tracheophyta</taxon>
        <taxon>Spermatophyta</taxon>
        <taxon>Magnoliopsida</taxon>
        <taxon>eudicotyledons</taxon>
        <taxon>Gunneridae</taxon>
        <taxon>Pentapetalae</taxon>
        <taxon>rosids</taxon>
        <taxon>Vitales</taxon>
        <taxon>Vitaceae</taxon>
        <taxon>Viteae</taxon>
        <taxon>Vitis</taxon>
    </lineage>
</organism>
<dbReference type="GO" id="GO:0016985">
    <property type="term" value="F:mannan endo-1,4-beta-mannosidase activity"/>
    <property type="evidence" value="ECO:0007669"/>
    <property type="project" value="UniProtKB-EC"/>
</dbReference>
<keyword evidence="4" id="KW-0378">Hydrolase</keyword>
<evidence type="ECO:0000256" key="1">
    <source>
        <dbReference type="ARBA" id="ARBA00001678"/>
    </source>
</evidence>
<dbReference type="InterPro" id="IPR045053">
    <property type="entry name" value="MAN-like"/>
</dbReference>
<name>A5C9G4_VITVI</name>
<dbReference type="PANTHER" id="PTHR31451">
    <property type="match status" value="1"/>
</dbReference>
<proteinExistence type="inferred from homology"/>
<dbReference type="CAZy" id="GH5">
    <property type="family name" value="Glycoside Hydrolase Family 5"/>
</dbReference>
<dbReference type="GO" id="GO:0000272">
    <property type="term" value="P:polysaccharide catabolic process"/>
    <property type="evidence" value="ECO:0007669"/>
    <property type="project" value="InterPro"/>
</dbReference>
<evidence type="ECO:0000313" key="7">
    <source>
        <dbReference type="EMBL" id="CAN62216.1"/>
    </source>
</evidence>
<dbReference type="AlphaFoldDB" id="A5C9G4"/>
<keyword evidence="5" id="KW-0326">Glycosidase</keyword>
<gene>
    <name evidence="7" type="ORF">VITISV_020441</name>
</gene>
<comment type="similarity">
    <text evidence="2">Belongs to the glycosyl hydrolase 5 (cellulase A) family.</text>
</comment>
<dbReference type="Pfam" id="PF26410">
    <property type="entry name" value="GH5_mannosidase"/>
    <property type="match status" value="1"/>
</dbReference>
<dbReference type="Gene3D" id="3.20.20.80">
    <property type="entry name" value="Glycosidases"/>
    <property type="match status" value="1"/>
</dbReference>
<comment type="catalytic activity">
    <reaction evidence="1">
        <text>Random hydrolysis of (1-&gt;4)-beta-D-mannosidic linkages in mannans, galactomannans and glucomannans.</text>
        <dbReference type="EC" id="3.2.1.78"/>
    </reaction>
</comment>
<evidence type="ECO:0000256" key="4">
    <source>
        <dbReference type="ARBA" id="ARBA00022801"/>
    </source>
</evidence>
<dbReference type="EMBL" id="AM486960">
    <property type="protein sequence ID" value="CAN62216.1"/>
    <property type="molecule type" value="Genomic_DNA"/>
</dbReference>
<evidence type="ECO:0000256" key="3">
    <source>
        <dbReference type="ARBA" id="ARBA00012706"/>
    </source>
</evidence>
<dbReference type="EC" id="3.2.1.78" evidence="3"/>